<proteinExistence type="predicted"/>
<reference evidence="2 3" key="1">
    <citation type="submission" date="2022-04" db="EMBL/GenBank/DDBJ databases">
        <title>Positive selection, recombination, and allopatry shape intraspecific diversity of widespread and dominant cyanobacteria.</title>
        <authorList>
            <person name="Wei J."/>
            <person name="Shu W."/>
            <person name="Hu C."/>
        </authorList>
    </citation>
    <scope>NUCLEOTIDE SEQUENCE [LARGE SCALE GENOMIC DNA]</scope>
    <source>
        <strain evidence="2 3">GB2-A5</strain>
    </source>
</reference>
<name>A0ABV0JMU0_9CYAN</name>
<comment type="caution">
    <text evidence="2">The sequence shown here is derived from an EMBL/GenBank/DDBJ whole genome shotgun (WGS) entry which is preliminary data.</text>
</comment>
<accession>A0ABV0JMU0</accession>
<dbReference type="EMBL" id="JAMPKK010000017">
    <property type="protein sequence ID" value="MEP0864760.1"/>
    <property type="molecule type" value="Genomic_DNA"/>
</dbReference>
<gene>
    <name evidence="2" type="ORF">NDI37_09795</name>
</gene>
<feature type="region of interest" description="Disordered" evidence="1">
    <location>
        <begin position="1"/>
        <end position="21"/>
    </location>
</feature>
<evidence type="ECO:0000256" key="1">
    <source>
        <dbReference type="SAM" id="MobiDB-lite"/>
    </source>
</evidence>
<organism evidence="2 3">
    <name type="scientific">Funiculus sociatus GB2-A5</name>
    <dbReference type="NCBI Taxonomy" id="2933946"/>
    <lineage>
        <taxon>Bacteria</taxon>
        <taxon>Bacillati</taxon>
        <taxon>Cyanobacteriota</taxon>
        <taxon>Cyanophyceae</taxon>
        <taxon>Coleofasciculales</taxon>
        <taxon>Coleofasciculaceae</taxon>
        <taxon>Funiculus</taxon>
    </lineage>
</organism>
<sequence>MPINHSQPFTEDSTGIINPSDAPITVRDICDRCGVRSLITVGWLTPGNLTSTLVQHQRQMQRSH</sequence>
<evidence type="ECO:0000313" key="3">
    <source>
        <dbReference type="Proteomes" id="UP001442494"/>
    </source>
</evidence>
<evidence type="ECO:0000313" key="2">
    <source>
        <dbReference type="EMBL" id="MEP0864760.1"/>
    </source>
</evidence>
<dbReference type="Proteomes" id="UP001442494">
    <property type="component" value="Unassembled WGS sequence"/>
</dbReference>
<keyword evidence="3" id="KW-1185">Reference proteome</keyword>
<protein>
    <submittedName>
        <fullName evidence="2">Uncharacterized protein</fullName>
    </submittedName>
</protein>
<dbReference type="RefSeq" id="WP_190423511.1">
    <property type="nucleotide sequence ID" value="NZ_JAMPKK010000017.1"/>
</dbReference>
<feature type="compositionally biased region" description="Polar residues" evidence="1">
    <location>
        <begin position="1"/>
        <end position="17"/>
    </location>
</feature>